<dbReference type="Proteomes" id="UP000309215">
    <property type="component" value="Unassembled WGS sequence"/>
</dbReference>
<gene>
    <name evidence="2" type="ORF">E8A74_30790</name>
</gene>
<name>A0A4U1J483_9BACT</name>
<proteinExistence type="predicted"/>
<comment type="caution">
    <text evidence="2">The sequence shown here is derived from an EMBL/GenBank/DDBJ whole genome shotgun (WGS) entry which is preliminary data.</text>
</comment>
<evidence type="ECO:0000313" key="2">
    <source>
        <dbReference type="EMBL" id="TKD01488.1"/>
    </source>
</evidence>
<protein>
    <recommendedName>
        <fullName evidence="4">Alpha/beta hydrolase</fullName>
    </recommendedName>
</protein>
<sequence>MAYRLVQRGEGEQRPLLVLYLVGAHVDADLRAALGPEASIAAYDDATGEPLPQTVARVAATTGASVGDVILAGFSAGCQAVRRELIAGRDPSGVLAIDGTHGDLPPADWQLAPWRALAERARRKERLFVATCTQNTYVETDLPKAKRYSATVSVLRLALGFTLVPSAAPEGEHDGALHGYSYESARTDAEAHIRQQRLVLPDVLRRHVQPWLAARKTELRPEERAMAQAAVALSLDRLARSEGSGQQHESVPPPSA</sequence>
<dbReference type="EMBL" id="SSMQ01000039">
    <property type="protein sequence ID" value="TKD01488.1"/>
    <property type="molecule type" value="Genomic_DNA"/>
</dbReference>
<reference evidence="2 3" key="1">
    <citation type="submission" date="2019-04" db="EMBL/GenBank/DDBJ databases">
        <authorList>
            <person name="Li Y."/>
            <person name="Wang J."/>
        </authorList>
    </citation>
    <scope>NUCLEOTIDE SEQUENCE [LARGE SCALE GENOMIC DNA]</scope>
    <source>
        <strain evidence="2 3">DSM 14668</strain>
    </source>
</reference>
<keyword evidence="3" id="KW-1185">Reference proteome</keyword>
<dbReference type="AlphaFoldDB" id="A0A4U1J483"/>
<accession>A0A4U1J483</accession>
<feature type="region of interest" description="Disordered" evidence="1">
    <location>
        <begin position="237"/>
        <end position="256"/>
    </location>
</feature>
<dbReference type="OrthoDB" id="5502187at2"/>
<organism evidence="2 3">
    <name type="scientific">Polyangium fumosum</name>
    <dbReference type="NCBI Taxonomy" id="889272"/>
    <lineage>
        <taxon>Bacteria</taxon>
        <taxon>Pseudomonadati</taxon>
        <taxon>Myxococcota</taxon>
        <taxon>Polyangia</taxon>
        <taxon>Polyangiales</taxon>
        <taxon>Polyangiaceae</taxon>
        <taxon>Polyangium</taxon>
    </lineage>
</organism>
<dbReference type="RefSeq" id="WP_136932686.1">
    <property type="nucleotide sequence ID" value="NZ_SSMQ01000039.1"/>
</dbReference>
<evidence type="ECO:0008006" key="4">
    <source>
        <dbReference type="Google" id="ProtNLM"/>
    </source>
</evidence>
<evidence type="ECO:0000313" key="3">
    <source>
        <dbReference type="Proteomes" id="UP000309215"/>
    </source>
</evidence>
<evidence type="ECO:0000256" key="1">
    <source>
        <dbReference type="SAM" id="MobiDB-lite"/>
    </source>
</evidence>